<reference evidence="2" key="1">
    <citation type="submission" date="2022-11" db="EMBL/GenBank/DDBJ databases">
        <title>Hoeflea poritis sp. nov., isolated from scleractinian coral Porites lutea.</title>
        <authorList>
            <person name="Zhang G."/>
            <person name="Wei Q."/>
            <person name="Cai L."/>
        </authorList>
    </citation>
    <scope>NUCLEOTIDE SEQUENCE</scope>
    <source>
        <strain evidence="2">E7-10</strain>
    </source>
</reference>
<dbReference type="InterPro" id="IPR050228">
    <property type="entry name" value="Carboxylesterase_BioH"/>
</dbReference>
<dbReference type="RefSeq" id="WP_271092288.1">
    <property type="nucleotide sequence ID" value="NZ_JAPJZH010000022.1"/>
</dbReference>
<dbReference type="EMBL" id="JAPJZH010000022">
    <property type="protein sequence ID" value="MDA4848423.1"/>
    <property type="molecule type" value="Genomic_DNA"/>
</dbReference>
<dbReference type="PANTHER" id="PTHR43194:SF2">
    <property type="entry name" value="PEROXISOMAL MEMBRANE PROTEIN LPX1"/>
    <property type="match status" value="1"/>
</dbReference>
<proteinExistence type="predicted"/>
<feature type="domain" description="AB hydrolase-1" evidence="1">
    <location>
        <begin position="5"/>
        <end position="245"/>
    </location>
</feature>
<dbReference type="InterPro" id="IPR000073">
    <property type="entry name" value="AB_hydrolase_1"/>
</dbReference>
<dbReference type="SUPFAM" id="SSF53474">
    <property type="entry name" value="alpha/beta-Hydrolases"/>
    <property type="match status" value="1"/>
</dbReference>
<name>A0ABT4VWN9_9HYPH</name>
<evidence type="ECO:0000313" key="2">
    <source>
        <dbReference type="EMBL" id="MDA4848423.1"/>
    </source>
</evidence>
<evidence type="ECO:0000259" key="1">
    <source>
        <dbReference type="Pfam" id="PF12697"/>
    </source>
</evidence>
<keyword evidence="2" id="KW-0378">Hydrolase</keyword>
<accession>A0ABT4VWN9</accession>
<dbReference type="Gene3D" id="3.40.50.1820">
    <property type="entry name" value="alpha/beta hydrolase"/>
    <property type="match status" value="1"/>
</dbReference>
<dbReference type="PANTHER" id="PTHR43194">
    <property type="entry name" value="HYDROLASE ALPHA/BETA FOLD FAMILY"/>
    <property type="match status" value="1"/>
</dbReference>
<keyword evidence="3" id="KW-1185">Reference proteome</keyword>
<comment type="caution">
    <text evidence="2">The sequence shown here is derived from an EMBL/GenBank/DDBJ whole genome shotgun (WGS) entry which is preliminary data.</text>
</comment>
<sequence length="258" mass="28654">MARNVVLIHGAFAGPWCMDNYRRFLEARGWTCHAPALRFHGGDPKAEPDPAFADTSILDYTKDIAAFVRTLDSPPVIVAHAVSAIVAQQVAAQGLASGLVLINPNATWGMLPETDDERAVARSFMEQGPFWKAPLRVDFGLIAPFAWNRLDEKTQHETFDKLGPESGRVMFEMFFWMFDDNRAVAVDFDKVTCPVLVLCGAEDRAVRPAVGRQIAEKYGANGTYHLAENHAHFLFMEPGWEDVAEVAANWMESSIDVV</sequence>
<dbReference type="GO" id="GO:0016787">
    <property type="term" value="F:hydrolase activity"/>
    <property type="evidence" value="ECO:0007669"/>
    <property type="project" value="UniProtKB-KW"/>
</dbReference>
<dbReference type="Proteomes" id="UP001148313">
    <property type="component" value="Unassembled WGS sequence"/>
</dbReference>
<gene>
    <name evidence="2" type="ORF">OOZ53_23900</name>
</gene>
<evidence type="ECO:0000313" key="3">
    <source>
        <dbReference type="Proteomes" id="UP001148313"/>
    </source>
</evidence>
<dbReference type="Pfam" id="PF12697">
    <property type="entry name" value="Abhydrolase_6"/>
    <property type="match status" value="1"/>
</dbReference>
<protein>
    <submittedName>
        <fullName evidence="2">Alpha/beta hydrolase</fullName>
    </submittedName>
</protein>
<organism evidence="2 3">
    <name type="scientific">Hoeflea poritis</name>
    <dbReference type="NCBI Taxonomy" id="2993659"/>
    <lineage>
        <taxon>Bacteria</taxon>
        <taxon>Pseudomonadati</taxon>
        <taxon>Pseudomonadota</taxon>
        <taxon>Alphaproteobacteria</taxon>
        <taxon>Hyphomicrobiales</taxon>
        <taxon>Rhizobiaceae</taxon>
        <taxon>Hoeflea</taxon>
    </lineage>
</organism>
<dbReference type="InterPro" id="IPR029058">
    <property type="entry name" value="AB_hydrolase_fold"/>
</dbReference>